<dbReference type="AlphaFoldDB" id="A0A409XLE4"/>
<proteinExistence type="predicted"/>
<name>A0A409XLE4_PSICY</name>
<sequence length="100" mass="11552">MKKREEKKQGAYIQQERKENDPFFKHSIPIALRHLIRLSTILPTSFSLQQPSSASHSLSEGRTDLPLLFFSPPSFLPSPPRPGNTPKHTKHHRRSQRTFP</sequence>
<dbReference type="InParanoid" id="A0A409XLE4"/>
<gene>
    <name evidence="2" type="ORF">CVT25_008678</name>
</gene>
<dbReference type="Proteomes" id="UP000283269">
    <property type="component" value="Unassembled WGS sequence"/>
</dbReference>
<feature type="region of interest" description="Disordered" evidence="1">
    <location>
        <begin position="69"/>
        <end position="100"/>
    </location>
</feature>
<feature type="region of interest" description="Disordered" evidence="1">
    <location>
        <begin position="1"/>
        <end position="20"/>
    </location>
</feature>
<feature type="compositionally biased region" description="Basic residues" evidence="1">
    <location>
        <begin position="87"/>
        <end position="100"/>
    </location>
</feature>
<accession>A0A409XLE4</accession>
<evidence type="ECO:0000256" key="1">
    <source>
        <dbReference type="SAM" id="MobiDB-lite"/>
    </source>
</evidence>
<keyword evidence="3" id="KW-1185">Reference proteome</keyword>
<evidence type="ECO:0000313" key="3">
    <source>
        <dbReference type="Proteomes" id="UP000283269"/>
    </source>
</evidence>
<protein>
    <submittedName>
        <fullName evidence="2">Uncharacterized protein</fullName>
    </submittedName>
</protein>
<organism evidence="2 3">
    <name type="scientific">Psilocybe cyanescens</name>
    <dbReference type="NCBI Taxonomy" id="93625"/>
    <lineage>
        <taxon>Eukaryota</taxon>
        <taxon>Fungi</taxon>
        <taxon>Dikarya</taxon>
        <taxon>Basidiomycota</taxon>
        <taxon>Agaricomycotina</taxon>
        <taxon>Agaricomycetes</taxon>
        <taxon>Agaricomycetidae</taxon>
        <taxon>Agaricales</taxon>
        <taxon>Agaricineae</taxon>
        <taxon>Strophariaceae</taxon>
        <taxon>Psilocybe</taxon>
    </lineage>
</organism>
<reference evidence="2 3" key="1">
    <citation type="journal article" date="2018" name="Evol. Lett.">
        <title>Horizontal gene cluster transfer increased hallucinogenic mushroom diversity.</title>
        <authorList>
            <person name="Reynolds H.T."/>
            <person name="Vijayakumar V."/>
            <person name="Gluck-Thaler E."/>
            <person name="Korotkin H.B."/>
            <person name="Matheny P.B."/>
            <person name="Slot J.C."/>
        </authorList>
    </citation>
    <scope>NUCLEOTIDE SEQUENCE [LARGE SCALE GENOMIC DNA]</scope>
    <source>
        <strain evidence="2 3">2631</strain>
    </source>
</reference>
<dbReference type="EMBL" id="NHYD01001315">
    <property type="protein sequence ID" value="PPQ91557.1"/>
    <property type="molecule type" value="Genomic_DNA"/>
</dbReference>
<evidence type="ECO:0000313" key="2">
    <source>
        <dbReference type="EMBL" id="PPQ91557.1"/>
    </source>
</evidence>
<comment type="caution">
    <text evidence="2">The sequence shown here is derived from an EMBL/GenBank/DDBJ whole genome shotgun (WGS) entry which is preliminary data.</text>
</comment>
<feature type="compositionally biased region" description="Pro residues" evidence="1">
    <location>
        <begin position="74"/>
        <end position="83"/>
    </location>
</feature>